<dbReference type="Gene3D" id="1.20.120.1870">
    <property type="entry name" value="Fic/DOC protein, Fido domain"/>
    <property type="match status" value="1"/>
</dbReference>
<dbReference type="Pfam" id="PF02661">
    <property type="entry name" value="Fic"/>
    <property type="match status" value="1"/>
</dbReference>
<reference evidence="2 3" key="1">
    <citation type="submission" date="2022-08" db="EMBL/GenBank/DDBJ databases">
        <title>Aerococcaceae sp. nov isolated from spoiled eye mask.</title>
        <authorList>
            <person name="Zhou G."/>
            <person name="Xie X.-B."/>
            <person name="Shi Q.-S."/>
            <person name="Wang Y.-S."/>
            <person name="Wen X."/>
            <person name="Peng H."/>
            <person name="Yang X.-J."/>
            <person name="Tao H.-B."/>
            <person name="Huang X.-M."/>
        </authorList>
    </citation>
    <scope>NUCLEOTIDE SEQUENCE [LARGE SCALE GENOMIC DNA]</scope>
    <source>
        <strain evidence="3">DM20194951</strain>
    </source>
</reference>
<dbReference type="NCBIfam" id="TIGR01550">
    <property type="entry name" value="DOC_P1"/>
    <property type="match status" value="1"/>
</dbReference>
<dbReference type="InterPro" id="IPR003812">
    <property type="entry name" value="Fido"/>
</dbReference>
<protein>
    <submittedName>
        <fullName evidence="2">Type II toxin-antitoxin system death-on-curing family toxin</fullName>
    </submittedName>
</protein>
<dbReference type="RefSeq" id="WP_313794640.1">
    <property type="nucleotide sequence ID" value="NZ_CP102453.1"/>
</dbReference>
<proteinExistence type="predicted"/>
<dbReference type="InterPro" id="IPR006440">
    <property type="entry name" value="Doc"/>
</dbReference>
<dbReference type="PANTHER" id="PTHR39426">
    <property type="entry name" value="HOMOLOGY TO DEATH-ON-CURING PROTEIN OF PHAGE P1"/>
    <property type="match status" value="1"/>
</dbReference>
<evidence type="ECO:0000259" key="1">
    <source>
        <dbReference type="PROSITE" id="PS51459"/>
    </source>
</evidence>
<name>A0ABY5P8S0_9LACT</name>
<dbReference type="InterPro" id="IPR053737">
    <property type="entry name" value="Type_II_TA_Toxin"/>
</dbReference>
<dbReference type="Proteomes" id="UP001315967">
    <property type="component" value="Chromosome"/>
</dbReference>
<gene>
    <name evidence="2" type="ORF">NRE15_05765</name>
</gene>
<sequence>MIYLTTIQVIEIHDTVIRLSGGFPGVKNNGQLDSVLNNIQNDDSYPSLSDKMAHLMFSIIKSHLFFDGNKRTAIATTSVLLELNGYPLAAETLPVIFEDIVVGIAENLIKKEDIKKLIEDIINETTLLS</sequence>
<organism evidence="2 3">
    <name type="scientific">Fundicoccus culcitae</name>
    <dbReference type="NCBI Taxonomy" id="2969821"/>
    <lineage>
        <taxon>Bacteria</taxon>
        <taxon>Bacillati</taxon>
        <taxon>Bacillota</taxon>
        <taxon>Bacilli</taxon>
        <taxon>Lactobacillales</taxon>
        <taxon>Aerococcaceae</taxon>
        <taxon>Fundicoccus</taxon>
    </lineage>
</organism>
<dbReference type="EMBL" id="CP102453">
    <property type="protein sequence ID" value="UUX35147.1"/>
    <property type="molecule type" value="Genomic_DNA"/>
</dbReference>
<dbReference type="InterPro" id="IPR036597">
    <property type="entry name" value="Fido-like_dom_sf"/>
</dbReference>
<dbReference type="PROSITE" id="PS51459">
    <property type="entry name" value="FIDO"/>
    <property type="match status" value="1"/>
</dbReference>
<dbReference type="PANTHER" id="PTHR39426:SF1">
    <property type="entry name" value="HOMOLOGY TO DEATH-ON-CURING PROTEIN OF PHAGE P1"/>
    <property type="match status" value="1"/>
</dbReference>
<feature type="domain" description="Fido" evidence="1">
    <location>
        <begin position="4"/>
        <end position="120"/>
    </location>
</feature>
<keyword evidence="3" id="KW-1185">Reference proteome</keyword>
<evidence type="ECO:0000313" key="2">
    <source>
        <dbReference type="EMBL" id="UUX35147.1"/>
    </source>
</evidence>
<dbReference type="SUPFAM" id="SSF140931">
    <property type="entry name" value="Fic-like"/>
    <property type="match status" value="1"/>
</dbReference>
<evidence type="ECO:0000313" key="3">
    <source>
        <dbReference type="Proteomes" id="UP001315967"/>
    </source>
</evidence>
<accession>A0ABY5P8S0</accession>